<evidence type="ECO:0000256" key="8">
    <source>
        <dbReference type="SAM" id="Phobius"/>
    </source>
</evidence>
<evidence type="ECO:0000256" key="6">
    <source>
        <dbReference type="SAM" id="Coils"/>
    </source>
</evidence>
<gene>
    <name evidence="10" type="ORF">AALO_G00275310</name>
</gene>
<dbReference type="GO" id="GO:0034993">
    <property type="term" value="C:meiotic nuclear membrane microtubule tethering complex"/>
    <property type="evidence" value="ECO:0007669"/>
    <property type="project" value="TreeGrafter"/>
</dbReference>
<feature type="region of interest" description="Disordered" evidence="7">
    <location>
        <begin position="371"/>
        <end position="397"/>
    </location>
</feature>
<dbReference type="Gene3D" id="2.60.120.260">
    <property type="entry name" value="Galactose-binding domain-like"/>
    <property type="match status" value="1"/>
</dbReference>
<protein>
    <recommendedName>
        <fullName evidence="9">SUN domain-containing protein</fullName>
    </recommendedName>
</protein>
<dbReference type="GO" id="GO:0005637">
    <property type="term" value="C:nuclear inner membrane"/>
    <property type="evidence" value="ECO:0007669"/>
    <property type="project" value="UniProtKB-SubCell"/>
</dbReference>
<feature type="compositionally biased region" description="Polar residues" evidence="7">
    <location>
        <begin position="286"/>
        <end position="296"/>
    </location>
</feature>
<keyword evidence="2 8" id="KW-1133">Transmembrane helix</keyword>
<dbReference type="EMBL" id="JADWDJ010000022">
    <property type="protein sequence ID" value="KAG5262454.1"/>
    <property type="molecule type" value="Genomic_DNA"/>
</dbReference>
<dbReference type="PANTHER" id="PTHR12911">
    <property type="entry name" value="SAD1/UNC-84-LIKE PROTEIN-RELATED"/>
    <property type="match status" value="1"/>
</dbReference>
<comment type="subcellular location">
    <subcellularLocation>
        <location evidence="5">Nucleus inner membrane</location>
        <topology evidence="5">Single-pass type II membrane protein</topology>
    </subcellularLocation>
</comment>
<dbReference type="Pfam" id="PF07738">
    <property type="entry name" value="Sad1_UNC"/>
    <property type="match status" value="1"/>
</dbReference>
<keyword evidence="11" id="KW-1185">Reference proteome</keyword>
<evidence type="ECO:0000256" key="5">
    <source>
        <dbReference type="ARBA" id="ARBA00037816"/>
    </source>
</evidence>
<evidence type="ECO:0000256" key="3">
    <source>
        <dbReference type="ARBA" id="ARBA00023054"/>
    </source>
</evidence>
<accession>A0AAV6FI24</accession>
<dbReference type="GO" id="GO:0008168">
    <property type="term" value="F:methyltransferase activity"/>
    <property type="evidence" value="ECO:0007669"/>
    <property type="project" value="InterPro"/>
</dbReference>
<dbReference type="InterPro" id="IPR015095">
    <property type="entry name" value="AlkB_hom8_N"/>
</dbReference>
<dbReference type="GO" id="GO:0016706">
    <property type="term" value="F:2-oxoglutarate-dependent dioxygenase activity"/>
    <property type="evidence" value="ECO:0007669"/>
    <property type="project" value="InterPro"/>
</dbReference>
<evidence type="ECO:0000256" key="7">
    <source>
        <dbReference type="SAM" id="MobiDB-lite"/>
    </source>
</evidence>
<evidence type="ECO:0000256" key="2">
    <source>
        <dbReference type="ARBA" id="ARBA00022989"/>
    </source>
</evidence>
<feature type="compositionally biased region" description="Low complexity" evidence="7">
    <location>
        <begin position="371"/>
        <end position="390"/>
    </location>
</feature>
<dbReference type="AlphaFoldDB" id="A0AAV6FI24"/>
<feature type="transmembrane region" description="Helical" evidence="8">
    <location>
        <begin position="566"/>
        <end position="591"/>
    </location>
</feature>
<evidence type="ECO:0000313" key="11">
    <source>
        <dbReference type="Proteomes" id="UP000823561"/>
    </source>
</evidence>
<keyword evidence="3 6" id="KW-0175">Coiled coil</keyword>
<dbReference type="InterPro" id="IPR045119">
    <property type="entry name" value="SUN1-5"/>
</dbReference>
<keyword evidence="4 8" id="KW-0472">Membrane</keyword>
<dbReference type="FunFam" id="2.60.120.260:FF:000009">
    <property type="entry name" value="SUN domain-containing protein 1 isoform X1"/>
    <property type="match status" value="1"/>
</dbReference>
<comment type="caution">
    <text evidence="10">The sequence shown here is derived from an EMBL/GenBank/DDBJ whole genome shotgun (WGS) entry which is preliminary data.</text>
</comment>
<dbReference type="Pfam" id="PF09004">
    <property type="entry name" value="ALKBH8_N"/>
    <property type="match status" value="1"/>
</dbReference>
<evidence type="ECO:0000259" key="9">
    <source>
        <dbReference type="PROSITE" id="PS51469"/>
    </source>
</evidence>
<dbReference type="PANTHER" id="PTHR12911:SF23">
    <property type="entry name" value="SUN DOMAIN-CONTAINING PROTEIN 1"/>
    <property type="match status" value="1"/>
</dbReference>
<keyword evidence="1 8" id="KW-0812">Transmembrane</keyword>
<dbReference type="PROSITE" id="PS51469">
    <property type="entry name" value="SUN"/>
    <property type="match status" value="1"/>
</dbReference>
<evidence type="ECO:0000256" key="4">
    <source>
        <dbReference type="ARBA" id="ARBA00023136"/>
    </source>
</evidence>
<dbReference type="InterPro" id="IPR012919">
    <property type="entry name" value="SUN_dom"/>
</dbReference>
<organism evidence="10 11">
    <name type="scientific">Alosa alosa</name>
    <name type="common">allis shad</name>
    <dbReference type="NCBI Taxonomy" id="278164"/>
    <lineage>
        <taxon>Eukaryota</taxon>
        <taxon>Metazoa</taxon>
        <taxon>Chordata</taxon>
        <taxon>Craniata</taxon>
        <taxon>Vertebrata</taxon>
        <taxon>Euteleostomi</taxon>
        <taxon>Actinopterygii</taxon>
        <taxon>Neopterygii</taxon>
        <taxon>Teleostei</taxon>
        <taxon>Clupei</taxon>
        <taxon>Clupeiformes</taxon>
        <taxon>Clupeoidei</taxon>
        <taxon>Clupeidae</taxon>
        <taxon>Alosa</taxon>
    </lineage>
</organism>
<sequence length="1098" mass="121317">MWCKNNNLALNTQKTKEIIVDFRRAKSRAHIPLHISGAEVERVSIFKFLGVHITENLSWSQLLQSGEGLNFLRTLKKAHLCPRILTDFYCCTVESILTNCSSEWYGNCSASDRKALQRVVKSAQRTTGSQLPSIHNTYHKHCTNKAKSIVKDATHPPTPWCFQSTPVWQAIQEPALPHQQAQLLCTTSAHNLTNKASSSYSWSVLEFEQEHRIAPAVEVPRMSRRSLRLHTTPGHHGSGAQVASYSLLERHSVSPAVGASREDRPLKSRRSHHHSLSGSQSLLLTPQKSSQSLPLNSSLHSCAASDASLLSSLLDESCIQERTLMDSFWGLDGDGDHHDRTILASGDAVMQTSVVSGITCKDCSFQQSAATHSSSKHPSSSSSSSAPTAAHQHTVPHNTTVYSRDKVRKHRSGVLLLPEVCVEYSRRAAASVACVLSLLLHTVLLQACTQGKDGLCSVSRACVQACRRAWRSSARAVAPLPGVLCHRVALCAAWCSAICGALRVIGADWRYCSTMNSEGHPKQDGHRDTDASLSKGSSSIWQQLLTLMSLLRDFLVTRCLSNLCRLLLLLIPLLLLAVLCYCGPATLWAILPAVNITDWRVGSLKDISLEEDHAVPFVPPPFPAESQTSSSPLSVDAERVGRAARVERVERSLAELWARVARGERQQQEKSAQLQALYRPLQEQLETGAHLRQLQTSVAAMMDEKLQPLKDEVERNTNNMKQQQQLYVSQQQSHQSRVAELEALLENLAQKTEDIQRAQETTPAPVSDVVDRVSHEALLLEVQRLEAALGSIRADLQGIMGCQGRCEQLDNIQDMVSAQVKRQLQDLFYGAEAEGGTVPDSLLPWLAARFVNGSDLQASLTALEQSILGNVSQLVKQSKQKGQSVCAETLSESVRLSTSQSGLAEQHVELIVKNALRLYSQDRTGMVDYALESGGGSILSTRCSETFETKTALMSLFGLPLWYFSQSPRVVIQPDVHPGNCWAFKGSHGYLVIRLSMRVVPMAFSLEHIPKSLSPTGHITSAPREYAVYGLEDEHLEEGKLLGRYTYEEDGEALQTHPVTEQNDVAFQIIELRVLSNWGHAEYTCLYRFRVHGRPPVY</sequence>
<evidence type="ECO:0000313" key="10">
    <source>
        <dbReference type="EMBL" id="KAG5262454.1"/>
    </source>
</evidence>
<proteinExistence type="predicted"/>
<name>A0AAV6FI24_9TELE</name>
<feature type="region of interest" description="Disordered" evidence="7">
    <location>
        <begin position="254"/>
        <end position="297"/>
    </location>
</feature>
<feature type="domain" description="SUN" evidence="9">
    <location>
        <begin position="935"/>
        <end position="1096"/>
    </location>
</feature>
<feature type="coiled-coil region" evidence="6">
    <location>
        <begin position="731"/>
        <end position="761"/>
    </location>
</feature>
<dbReference type="GO" id="GO:0043495">
    <property type="term" value="F:protein-membrane adaptor activity"/>
    <property type="evidence" value="ECO:0007669"/>
    <property type="project" value="TreeGrafter"/>
</dbReference>
<evidence type="ECO:0000256" key="1">
    <source>
        <dbReference type="ARBA" id="ARBA00022692"/>
    </source>
</evidence>
<reference evidence="10" key="1">
    <citation type="submission" date="2020-10" db="EMBL/GenBank/DDBJ databases">
        <title>Chromosome-scale genome assembly of the Allis shad, Alosa alosa.</title>
        <authorList>
            <person name="Margot Z."/>
            <person name="Christophe K."/>
            <person name="Cabau C."/>
            <person name="Louis A."/>
            <person name="Berthelot C."/>
            <person name="Parey E."/>
            <person name="Roest Crollius H."/>
            <person name="Montfort J."/>
            <person name="Robinson-Rechavi M."/>
            <person name="Bucao C."/>
            <person name="Bouchez O."/>
            <person name="Gislard M."/>
            <person name="Lluch J."/>
            <person name="Milhes M."/>
            <person name="Lampietro C."/>
            <person name="Lopez Roques C."/>
            <person name="Donnadieu C."/>
            <person name="Braasch I."/>
            <person name="Desvignes T."/>
            <person name="Postlethwait J."/>
            <person name="Bobe J."/>
            <person name="Guiguen Y."/>
        </authorList>
    </citation>
    <scope>NUCLEOTIDE SEQUENCE</scope>
    <source>
        <strain evidence="10">M-15738</strain>
        <tissue evidence="10">Blood</tissue>
    </source>
</reference>
<dbReference type="Proteomes" id="UP000823561">
    <property type="component" value="Chromosome 22"/>
</dbReference>